<dbReference type="Gene3D" id="2.60.40.10">
    <property type="entry name" value="Immunoglobulins"/>
    <property type="match status" value="1"/>
</dbReference>
<dbReference type="AlphaFoldDB" id="A0A1G2C4T1"/>
<feature type="domain" description="Pesticidal crystal protein Cry22Aa Ig-like" evidence="1">
    <location>
        <begin position="196"/>
        <end position="266"/>
    </location>
</feature>
<dbReference type="Proteomes" id="UP000176648">
    <property type="component" value="Unassembled WGS sequence"/>
</dbReference>
<name>A0A1G2C4T1_9BACT</name>
<proteinExistence type="predicted"/>
<dbReference type="EMBL" id="MHKU01000031">
    <property type="protein sequence ID" value="OGY96433.1"/>
    <property type="molecule type" value="Genomic_DNA"/>
</dbReference>
<gene>
    <name evidence="2" type="ORF">A2122_02970</name>
</gene>
<reference evidence="2 3" key="1">
    <citation type="journal article" date="2016" name="Nat. Commun.">
        <title>Thousands of microbial genomes shed light on interconnected biogeochemical processes in an aquifer system.</title>
        <authorList>
            <person name="Anantharaman K."/>
            <person name="Brown C.T."/>
            <person name="Hug L.A."/>
            <person name="Sharon I."/>
            <person name="Castelle C.J."/>
            <person name="Probst A.J."/>
            <person name="Thomas B.C."/>
            <person name="Singh A."/>
            <person name="Wilkins M.J."/>
            <person name="Karaoz U."/>
            <person name="Brodie E.L."/>
            <person name="Williams K.H."/>
            <person name="Hubbard S.S."/>
            <person name="Banfield J.F."/>
        </authorList>
    </citation>
    <scope>NUCLEOTIDE SEQUENCE [LARGE SCALE GENOMIC DNA]</scope>
</reference>
<comment type="caution">
    <text evidence="2">The sequence shown here is derived from an EMBL/GenBank/DDBJ whole genome shotgun (WGS) entry which is preliminary data.</text>
</comment>
<dbReference type="InterPro" id="IPR032179">
    <property type="entry name" value="Cry22Aa_Ig-like"/>
</dbReference>
<protein>
    <recommendedName>
        <fullName evidence="1">Pesticidal crystal protein Cry22Aa Ig-like domain-containing protein</fullName>
    </recommendedName>
</protein>
<evidence type="ECO:0000313" key="3">
    <source>
        <dbReference type="Proteomes" id="UP000176648"/>
    </source>
</evidence>
<evidence type="ECO:0000313" key="2">
    <source>
        <dbReference type="EMBL" id="OGY96433.1"/>
    </source>
</evidence>
<dbReference type="Gene3D" id="1.20.1270.90">
    <property type="entry name" value="AF1782-like"/>
    <property type="match status" value="1"/>
</dbReference>
<dbReference type="Pfam" id="PF16403">
    <property type="entry name" value="Bact_surface_Ig-like"/>
    <property type="match status" value="1"/>
</dbReference>
<organism evidence="2 3">
    <name type="scientific">Candidatus Liptonbacteria bacterium GWB1_49_6</name>
    <dbReference type="NCBI Taxonomy" id="1798644"/>
    <lineage>
        <taxon>Bacteria</taxon>
        <taxon>Candidatus Liptoniibacteriota</taxon>
    </lineage>
</organism>
<dbReference type="InterPro" id="IPR013783">
    <property type="entry name" value="Ig-like_fold"/>
</dbReference>
<accession>A0A1G2C4T1</accession>
<evidence type="ECO:0000259" key="1">
    <source>
        <dbReference type="Pfam" id="PF16403"/>
    </source>
</evidence>
<dbReference type="STRING" id="1798644.A2122_02970"/>
<sequence>MNNQNKALRIGIPAFLVAGMLVFGGFSTVSAREVSVIEDQTETPILGNGGGVSAADAVLEVTKIFAVQALATADGTFNNGWRWIFDVTVPTKETILKMKFSDWTSGSNNIAAADNLRFYSVQSSSAYDTDHAITVTAADNYGDEMGLISASDLDPTQAGRQIQITIEVKIPVNSAGGSYSANYGIFSAPDTTVPVITLTGDNPQKIKRASAYAELGATATDNADGTVAVTPDASAVDVSTAGTYTVTYSAVDAAGNIATASRIVDVELRDLDITQGTGTTEDPIGNLTENVAVDLTAYNTALAAVSEPNYTVESWTTYQAIVGANVVTAENNTQAEVDAATAAITAAQGSLMLMEQGQ</sequence>